<comment type="function">
    <text evidence="1">Mediates the post-translational oxidative deamination of lysine residues on target proteins leading to the formation of deaminated lysine (allysine).</text>
</comment>
<name>A0A3Q3B0S6_KRYMA</name>
<dbReference type="Pfam" id="PF01186">
    <property type="entry name" value="Lysyl_oxidase"/>
    <property type="match status" value="1"/>
</dbReference>
<dbReference type="PANTHER" id="PTHR45817">
    <property type="entry name" value="LYSYL OXIDASE-LIKE-RELATED"/>
    <property type="match status" value="1"/>
</dbReference>
<feature type="signal peptide" evidence="2">
    <location>
        <begin position="1"/>
        <end position="25"/>
    </location>
</feature>
<keyword evidence="1" id="KW-0886">LTQ</keyword>
<keyword evidence="1" id="KW-0479">Metal-binding</keyword>
<dbReference type="GeneTree" id="ENSGT00940000158157"/>
<comment type="catalytic activity">
    <reaction evidence="1">
        <text>L-lysyl-[protein] + O2 + H2O = (S)-2-amino-6-oxohexanoyl-[protein] + H2O2 + NH4(+)</text>
        <dbReference type="Rhea" id="RHEA:24544"/>
        <dbReference type="Rhea" id="RHEA-COMP:9752"/>
        <dbReference type="Rhea" id="RHEA-COMP:12448"/>
        <dbReference type="ChEBI" id="CHEBI:15377"/>
        <dbReference type="ChEBI" id="CHEBI:15379"/>
        <dbReference type="ChEBI" id="CHEBI:16240"/>
        <dbReference type="ChEBI" id="CHEBI:28938"/>
        <dbReference type="ChEBI" id="CHEBI:29969"/>
        <dbReference type="ChEBI" id="CHEBI:131803"/>
        <dbReference type="EC" id="1.4.3.13"/>
    </reaction>
</comment>
<evidence type="ECO:0000313" key="4">
    <source>
        <dbReference type="Proteomes" id="UP000264800"/>
    </source>
</evidence>
<dbReference type="GO" id="GO:0030199">
    <property type="term" value="P:collagen fibril organization"/>
    <property type="evidence" value="ECO:0007669"/>
    <property type="project" value="TreeGrafter"/>
</dbReference>
<reference evidence="3" key="2">
    <citation type="submission" date="2025-09" db="UniProtKB">
        <authorList>
            <consortium name="Ensembl"/>
        </authorList>
    </citation>
    <scope>IDENTIFICATION</scope>
</reference>
<comment type="PTM">
    <text evidence="1">The lysine tyrosylquinone cross-link (LTQ) is generated by condensation of the epsilon-amino group of a lysine with a topaquinone produced by oxidation of tyrosine.</text>
</comment>
<accession>A0A3Q3B0S6</accession>
<dbReference type="Proteomes" id="UP000264800">
    <property type="component" value="Unplaced"/>
</dbReference>
<sequence>MTMFLCMSFCVCLSVCYQNITWVTGQILLKLAENKHSMYIYKGLSFDVHSIRSQLTTSHYHSMDIFTHYDLLNGNGTKVAEGHKASFCLEDTDCQEGVSKRYECANFGDQGITVGCWDLYRHDIDCQWIDITDIKPGNFILQVVINPNHEVAESDFTNNAMKCNCKYDGHRIWFHNCHIGDAFSEEAEKRFEKYPGQLNNKIS</sequence>
<evidence type="ECO:0000256" key="2">
    <source>
        <dbReference type="SAM" id="SignalP"/>
    </source>
</evidence>
<keyword evidence="1" id="KW-0801">TPQ</keyword>
<dbReference type="InterPro" id="IPR050912">
    <property type="entry name" value="LOX-like_protein"/>
</dbReference>
<keyword evidence="2" id="KW-0732">Signal</keyword>
<keyword evidence="1" id="KW-0560">Oxidoreductase</keyword>
<keyword evidence="4" id="KW-1185">Reference proteome</keyword>
<dbReference type="PANTHER" id="PTHR45817:SF2">
    <property type="entry name" value="LYSYL OXIDASE HOMOLOG 3"/>
    <property type="match status" value="1"/>
</dbReference>
<organism evidence="3 4">
    <name type="scientific">Kryptolebias marmoratus</name>
    <name type="common">Mangrove killifish</name>
    <name type="synonym">Rivulus marmoratus</name>
    <dbReference type="NCBI Taxonomy" id="37003"/>
    <lineage>
        <taxon>Eukaryota</taxon>
        <taxon>Metazoa</taxon>
        <taxon>Chordata</taxon>
        <taxon>Craniata</taxon>
        <taxon>Vertebrata</taxon>
        <taxon>Euteleostomi</taxon>
        <taxon>Actinopterygii</taxon>
        <taxon>Neopterygii</taxon>
        <taxon>Teleostei</taxon>
        <taxon>Neoteleostei</taxon>
        <taxon>Acanthomorphata</taxon>
        <taxon>Ovalentaria</taxon>
        <taxon>Atherinomorphae</taxon>
        <taxon>Cyprinodontiformes</taxon>
        <taxon>Rivulidae</taxon>
        <taxon>Kryptolebias</taxon>
    </lineage>
</organism>
<dbReference type="Ensembl" id="ENSKMAT00000022746.1">
    <property type="protein sequence ID" value="ENSKMAP00000022461.1"/>
    <property type="gene ID" value="ENSKMAG00000016672.1"/>
</dbReference>
<keyword evidence="1" id="KW-0186">Copper</keyword>
<comment type="subcellular location">
    <subcellularLocation>
        <location evidence="1">Secreted</location>
        <location evidence="1">Extracellular space</location>
    </subcellularLocation>
</comment>
<feature type="chain" id="PRO_5018710758" description="Lysyl oxidase homolog" evidence="2">
    <location>
        <begin position="26"/>
        <end position="203"/>
    </location>
</feature>
<keyword evidence="1" id="KW-0964">Secreted</keyword>
<evidence type="ECO:0000313" key="3">
    <source>
        <dbReference type="Ensembl" id="ENSKMAP00000022461.1"/>
    </source>
</evidence>
<proteinExistence type="inferred from homology"/>
<dbReference type="GO" id="GO:0004720">
    <property type="term" value="F:protein-lysine 6-oxidase activity"/>
    <property type="evidence" value="ECO:0007669"/>
    <property type="project" value="UniProtKB-UniRule"/>
</dbReference>
<dbReference type="STRING" id="37003.ENSKMAP00000022461"/>
<protein>
    <recommendedName>
        <fullName evidence="1">Lysyl oxidase homolog</fullName>
        <ecNumber evidence="1">1.4.3.13</ecNumber>
    </recommendedName>
</protein>
<dbReference type="EC" id="1.4.3.13" evidence="1"/>
<dbReference type="GO" id="GO:0005507">
    <property type="term" value="F:copper ion binding"/>
    <property type="evidence" value="ECO:0007669"/>
    <property type="project" value="UniProtKB-UniRule"/>
</dbReference>
<evidence type="ECO:0000256" key="1">
    <source>
        <dbReference type="RuleBase" id="RU367046"/>
    </source>
</evidence>
<comment type="cofactor">
    <cofactor evidence="1">
        <name>Cu cation</name>
        <dbReference type="ChEBI" id="CHEBI:23378"/>
    </cofactor>
</comment>
<comment type="similarity">
    <text evidence="1">Belongs to the lysyl oxidase family.</text>
</comment>
<dbReference type="PRINTS" id="PR00074">
    <property type="entry name" value="LYSYLOXIDASE"/>
</dbReference>
<dbReference type="AlphaFoldDB" id="A0A3Q3B0S6"/>
<reference evidence="3" key="1">
    <citation type="submission" date="2025-08" db="UniProtKB">
        <authorList>
            <consortium name="Ensembl"/>
        </authorList>
    </citation>
    <scope>IDENTIFICATION</scope>
</reference>
<dbReference type="InterPro" id="IPR001695">
    <property type="entry name" value="Lysyl_oxidase"/>
</dbReference>
<dbReference type="GO" id="GO:0005615">
    <property type="term" value="C:extracellular space"/>
    <property type="evidence" value="ECO:0007669"/>
    <property type="project" value="UniProtKB-UniRule"/>
</dbReference>